<proteinExistence type="predicted"/>
<dbReference type="InterPro" id="IPR020556">
    <property type="entry name" value="Amidase_CS"/>
</dbReference>
<evidence type="ECO:0000256" key="1">
    <source>
        <dbReference type="ARBA" id="ARBA00003871"/>
    </source>
</evidence>
<reference evidence="5 6" key="2">
    <citation type="submission" date="2019-02" db="EMBL/GenBank/DDBJ databases">
        <title>'Lichenibacterium ramalinii' gen. nov. sp. nov., 'Lichenibacterium minor' gen. nov. sp. nov.</title>
        <authorList>
            <person name="Pankratov T."/>
        </authorList>
    </citation>
    <scope>NUCLEOTIDE SEQUENCE [LARGE SCALE GENOMIC DNA]</scope>
    <source>
        <strain evidence="5 6">RmlP001</strain>
    </source>
</reference>
<feature type="region of interest" description="Disordered" evidence="3">
    <location>
        <begin position="1"/>
        <end position="33"/>
    </location>
</feature>
<reference evidence="5 6" key="1">
    <citation type="submission" date="2018-09" db="EMBL/GenBank/DDBJ databases">
        <authorList>
            <person name="Grouzdev D.S."/>
            <person name="Krutkina M.S."/>
        </authorList>
    </citation>
    <scope>NUCLEOTIDE SEQUENCE [LARGE SCALE GENOMIC DNA]</scope>
    <source>
        <strain evidence="5 6">RmlP001</strain>
    </source>
</reference>
<keyword evidence="6" id="KW-1185">Reference proteome</keyword>
<name>A0A4Q2RCG3_9HYPH</name>
<dbReference type="GO" id="GO:0003824">
    <property type="term" value="F:catalytic activity"/>
    <property type="evidence" value="ECO:0007669"/>
    <property type="project" value="InterPro"/>
</dbReference>
<evidence type="ECO:0000259" key="4">
    <source>
        <dbReference type="Pfam" id="PF01425"/>
    </source>
</evidence>
<dbReference type="Proteomes" id="UP000289411">
    <property type="component" value="Unassembled WGS sequence"/>
</dbReference>
<evidence type="ECO:0000256" key="2">
    <source>
        <dbReference type="ARBA" id="ARBA00021874"/>
    </source>
</evidence>
<accession>A0A4Q2RCG3</accession>
<organism evidence="5 6">
    <name type="scientific">Lichenibacterium ramalinae</name>
    <dbReference type="NCBI Taxonomy" id="2316527"/>
    <lineage>
        <taxon>Bacteria</taxon>
        <taxon>Pseudomonadati</taxon>
        <taxon>Pseudomonadota</taxon>
        <taxon>Alphaproteobacteria</taxon>
        <taxon>Hyphomicrobiales</taxon>
        <taxon>Lichenihabitantaceae</taxon>
        <taxon>Lichenibacterium</taxon>
    </lineage>
</organism>
<dbReference type="PANTHER" id="PTHR11895">
    <property type="entry name" value="TRANSAMIDASE"/>
    <property type="match status" value="1"/>
</dbReference>
<dbReference type="InterPro" id="IPR036928">
    <property type="entry name" value="AS_sf"/>
</dbReference>
<comment type="caution">
    <text evidence="5">The sequence shown here is derived from an EMBL/GenBank/DDBJ whole genome shotgun (WGS) entry which is preliminary data.</text>
</comment>
<dbReference type="Pfam" id="PF01425">
    <property type="entry name" value="Amidase"/>
    <property type="match status" value="1"/>
</dbReference>
<protein>
    <recommendedName>
        <fullName evidence="2">Indoleacetamide hydrolase</fullName>
    </recommendedName>
</protein>
<dbReference type="EMBL" id="QYBC01000007">
    <property type="protein sequence ID" value="RYB05200.1"/>
    <property type="molecule type" value="Genomic_DNA"/>
</dbReference>
<dbReference type="PANTHER" id="PTHR11895:SF176">
    <property type="entry name" value="AMIDASE AMID-RELATED"/>
    <property type="match status" value="1"/>
</dbReference>
<feature type="compositionally biased region" description="Basic residues" evidence="3">
    <location>
        <begin position="15"/>
        <end position="30"/>
    </location>
</feature>
<dbReference type="SUPFAM" id="SSF75304">
    <property type="entry name" value="Amidase signature (AS) enzymes"/>
    <property type="match status" value="1"/>
</dbReference>
<feature type="domain" description="Amidase" evidence="4">
    <location>
        <begin position="79"/>
        <end position="497"/>
    </location>
</feature>
<evidence type="ECO:0000313" key="5">
    <source>
        <dbReference type="EMBL" id="RYB05200.1"/>
    </source>
</evidence>
<sequence length="517" mass="53866">MVCRSAPRSSDGPSTKRRCCGSVRPSRRRPASPAIARRLRCRPPAERGRTEPMLDTPHYASLIDTGAGIASGALSPVAVTEAMLARIAAIDSRLNSYLAVTAEAALSDAEAALREIRAGLHRGPLHGVPIAIKDLFHTRGTPSTFGSLAYRTVVGQRDATLVRRLRQAGAVILGRLHLHEGAFGGHHPAFGPCLNPWNADYWPGGSSSGSGAATAAGLCFGSLGTDTGGSIRFPSAANGVTGLKPTWGRTSRHGVFPLADSLDTIGPMARSAADAAALFDVLAGFDPLDPTSLAVPVPDHLGGLRGAFGARGLRIGLDEAYLETGVDGETIAAIRAALAVLEDLDATIVPVTVPDRADATAAQIAIMEAECARFHRPAYAADATLFGPELAGAVSRGLSADPIALASAYITRDRFKGEVARMFSGVDALVSPVTPTVGTRYDAMAEQLTDLPRFLAFTAPFNVSGSPSVTMPCGASAIGLPIGVQLIGPHLSEPLLLRAAHAVQQVTDWHMRRPPGF</sequence>
<gene>
    <name evidence="5" type="ORF">D3272_09570</name>
</gene>
<evidence type="ECO:0000256" key="3">
    <source>
        <dbReference type="SAM" id="MobiDB-lite"/>
    </source>
</evidence>
<dbReference type="Gene3D" id="3.90.1300.10">
    <property type="entry name" value="Amidase signature (AS) domain"/>
    <property type="match status" value="1"/>
</dbReference>
<comment type="function">
    <text evidence="1">Hydrolyzes indole-3-acetamide (IAM) into indole-3-acetic acid (IAA).</text>
</comment>
<dbReference type="OrthoDB" id="9811471at2"/>
<dbReference type="InterPro" id="IPR023631">
    <property type="entry name" value="Amidase_dom"/>
</dbReference>
<evidence type="ECO:0000313" key="6">
    <source>
        <dbReference type="Proteomes" id="UP000289411"/>
    </source>
</evidence>
<dbReference type="PROSITE" id="PS00571">
    <property type="entry name" value="AMIDASES"/>
    <property type="match status" value="1"/>
</dbReference>
<dbReference type="AlphaFoldDB" id="A0A4Q2RCG3"/>
<dbReference type="InterPro" id="IPR000120">
    <property type="entry name" value="Amidase"/>
</dbReference>